<dbReference type="GO" id="GO:0005737">
    <property type="term" value="C:cytoplasm"/>
    <property type="evidence" value="ECO:0007669"/>
    <property type="project" value="TreeGrafter"/>
</dbReference>
<feature type="compositionally biased region" description="Polar residues" evidence="3">
    <location>
        <begin position="823"/>
        <end position="845"/>
    </location>
</feature>
<evidence type="ECO:0000256" key="1">
    <source>
        <dbReference type="ARBA" id="ARBA00022614"/>
    </source>
</evidence>
<comment type="caution">
    <text evidence="4">The sequence shown here is derived from an EMBL/GenBank/DDBJ whole genome shotgun (WGS) entry which is preliminary data.</text>
</comment>
<keyword evidence="1" id="KW-0433">Leucine-rich repeat</keyword>
<dbReference type="OrthoDB" id="1394818at2759"/>
<dbReference type="Proteomes" id="UP000620104">
    <property type="component" value="Unassembled WGS sequence"/>
</dbReference>
<dbReference type="PANTHER" id="PTHR48051:SF54">
    <property type="entry name" value="LEUCINE-RICH REPEAT-CONTAINING PROTEIN"/>
    <property type="match status" value="1"/>
</dbReference>
<keyword evidence="2" id="KW-0677">Repeat</keyword>
<dbReference type="InterPro" id="IPR050216">
    <property type="entry name" value="LRR_domain-containing"/>
</dbReference>
<dbReference type="SMART" id="SM00364">
    <property type="entry name" value="LRR_BAC"/>
    <property type="match status" value="3"/>
</dbReference>
<dbReference type="Gene3D" id="3.80.10.10">
    <property type="entry name" value="Ribonuclease Inhibitor"/>
    <property type="match status" value="1"/>
</dbReference>
<dbReference type="SUPFAM" id="SSF52058">
    <property type="entry name" value="L domain-like"/>
    <property type="match status" value="1"/>
</dbReference>
<gene>
    <name evidence="4" type="ORF">NliqN6_2391</name>
</gene>
<feature type="compositionally biased region" description="Acidic residues" evidence="3">
    <location>
        <begin position="917"/>
        <end position="926"/>
    </location>
</feature>
<name>A0A8H3YE26_9TREE</name>
<feature type="compositionally biased region" description="Polar residues" evidence="3">
    <location>
        <begin position="1191"/>
        <end position="1200"/>
    </location>
</feature>
<protein>
    <submittedName>
        <fullName evidence="4">Uncharacterized protein</fullName>
    </submittedName>
</protein>
<dbReference type="PANTHER" id="PTHR48051">
    <property type="match status" value="1"/>
</dbReference>
<sequence length="1200" mass="130421">MVYSPYSGAVPQASTSTGSLFRLQSEISNRARSKSTAADSPAFQGRYDHPTGFQLAGIRPGWSTGPAFTLPPADEAGVPKDDYEDPRDRSLYGHGYTQGGSFPLYSRPYANSPLKGSEAIAPVLDPISRYYQTTPSSEVKEHIISPVSSISNAAPNVHDAQRAGEQRPKTTSNAHHIRQELRNSKDEGDTLDLSRKHIRGIDAGDVQILKNKVGRKERGVLRLALSHNRLSEHSLDPSFSTLNRLRYLNLKGNKLKVLPQCLVEMPSLEILDVSRNELVALPEEPGRLVQLRVLSISQNRLTRLPGYLVHFAALQVLKVDSNPIEWPPPNILELGAIGKDTTRSVEEQMRIWIAGLKAWMKEDDEQEQIRRATSSCDEANTIEQQVDSMPQEDSLAMETPAYKVNALPETEEDSAATPTASKHEIQLGSTKRRRANGSTGTSQTMESPSISHQSQPWESSSDLSASSPSQLSLRRVQAADSQVTLVRETSSASTIKDVKHHGPHVNDTPGPFEAPRSIVGLAKDSVPHDQATIHADGERSAGLLSFSHRDSIRSSMNFHVKSMPTSRQGSLDGDTSETRSEINRSIDDVVKRMSRSLEKRESRSIGNKLDFISAVKTKTTVEESRDAYFNRLSTLPAPALSNLVPDSLLRAVDAIRGILFALSQLHSGLQHFLAFCNNDSVKGVFARVMDPATDFLHGLVNALDRFDSMSRRRLPTVSVTKQVFEACKDTITVFIKITSVLNLQVPALRLTANHRYARTMLMLVSGSMAEAIGSWRTIASIASEVKPFLQTDPAIRSGGHRTKPSMSNSIRTPISPIPEKAETQSPQGATAISQTTPSKTGQSIRASPLRATHAPEKSRRNAGSFSAEDVQVGMMLGPQNIDSTSGEVDTDLPPVSRSALLDHSRTGSIASQLIPEAENEDEDQNDTDQQGLPPISGPAVLPRSEERFRSRAKPNPNGDPAHDRDTRGYRRHVTSSSQSSGGASVPLPISSADASPTASYRPANIVDDGVLDTLEQAAAIADTVWLRLSEELAGSSGALSLAITPKKLGDASFSDLPPRSASPLVNRSRRVQDILVWIARAEGYTGKLHESLMQARANPSLLLTDIHGTNDPNLRLPFDAQNFIKAVVVVSKLVKAISVERSIPGSVKNLLQRLTAKTSECAILLEVSSLKPAKESSIISSGIETGASPRPIQSSPMSSR</sequence>
<accession>A0A8H3YE26</accession>
<evidence type="ECO:0000256" key="3">
    <source>
        <dbReference type="SAM" id="MobiDB-lite"/>
    </source>
</evidence>
<evidence type="ECO:0000256" key="2">
    <source>
        <dbReference type="ARBA" id="ARBA00022737"/>
    </source>
</evidence>
<dbReference type="InterPro" id="IPR003591">
    <property type="entry name" value="Leu-rich_rpt_typical-subtyp"/>
</dbReference>
<proteinExistence type="predicted"/>
<organism evidence="4 5">
    <name type="scientific">Naganishia liquefaciens</name>
    <dbReference type="NCBI Taxonomy" id="104408"/>
    <lineage>
        <taxon>Eukaryota</taxon>
        <taxon>Fungi</taxon>
        <taxon>Dikarya</taxon>
        <taxon>Basidiomycota</taxon>
        <taxon>Agaricomycotina</taxon>
        <taxon>Tremellomycetes</taxon>
        <taxon>Filobasidiales</taxon>
        <taxon>Filobasidiaceae</taxon>
        <taxon>Naganishia</taxon>
    </lineage>
</organism>
<feature type="region of interest" description="Disordered" evidence="3">
    <location>
        <begin position="1180"/>
        <end position="1200"/>
    </location>
</feature>
<dbReference type="InterPro" id="IPR001611">
    <property type="entry name" value="Leu-rich_rpt"/>
</dbReference>
<dbReference type="SMART" id="SM00369">
    <property type="entry name" value="LRR_TYP"/>
    <property type="match status" value="3"/>
</dbReference>
<dbReference type="Pfam" id="PF10428">
    <property type="entry name" value="SOG2"/>
    <property type="match status" value="1"/>
</dbReference>
<dbReference type="EMBL" id="BLZA01000017">
    <property type="protein sequence ID" value="GHJ85989.1"/>
    <property type="molecule type" value="Genomic_DNA"/>
</dbReference>
<feature type="region of interest" description="Disordered" evidence="3">
    <location>
        <begin position="1"/>
        <end position="21"/>
    </location>
</feature>
<dbReference type="InterPro" id="IPR032675">
    <property type="entry name" value="LRR_dom_sf"/>
</dbReference>
<feature type="compositionally biased region" description="Polar residues" evidence="3">
    <location>
        <begin position="479"/>
        <end position="494"/>
    </location>
</feature>
<feature type="compositionally biased region" description="Basic and acidic residues" evidence="3">
    <location>
        <begin position="77"/>
        <end position="87"/>
    </location>
</feature>
<dbReference type="InterPro" id="IPR019487">
    <property type="entry name" value="RAM_signalling_pathway_SOG2"/>
</dbReference>
<feature type="region of interest" description="Disordered" evidence="3">
    <location>
        <begin position="64"/>
        <end position="87"/>
    </location>
</feature>
<dbReference type="Pfam" id="PF13855">
    <property type="entry name" value="LRR_8"/>
    <property type="match status" value="1"/>
</dbReference>
<feature type="compositionally biased region" description="Low complexity" evidence="3">
    <location>
        <begin position="975"/>
        <end position="984"/>
    </location>
</feature>
<evidence type="ECO:0000313" key="4">
    <source>
        <dbReference type="EMBL" id="GHJ85989.1"/>
    </source>
</evidence>
<reference evidence="4" key="1">
    <citation type="submission" date="2020-07" db="EMBL/GenBank/DDBJ databases">
        <title>Draft Genome Sequence of a Deep-Sea Yeast, Naganishia (Cryptococcus) liquefaciens strain N6.</title>
        <authorList>
            <person name="Han Y.W."/>
            <person name="Kajitani R."/>
            <person name="Morimoto H."/>
            <person name="Parhat M."/>
            <person name="Tsubouchi H."/>
            <person name="Bakenova O."/>
            <person name="Ogata M."/>
            <person name="Argunhan B."/>
            <person name="Aoki R."/>
            <person name="Kajiwara S."/>
            <person name="Itoh T."/>
            <person name="Iwasaki H."/>
        </authorList>
    </citation>
    <scope>NUCLEOTIDE SEQUENCE</scope>
    <source>
        <strain evidence="4">N6</strain>
    </source>
</reference>
<feature type="region of interest" description="Disordered" evidence="3">
    <location>
        <begin position="557"/>
        <end position="580"/>
    </location>
</feature>
<dbReference type="AlphaFoldDB" id="A0A8H3YE26"/>
<feature type="region of interest" description="Disordered" evidence="3">
    <location>
        <begin position="410"/>
        <end position="516"/>
    </location>
</feature>
<keyword evidence="5" id="KW-1185">Reference proteome</keyword>
<feature type="compositionally biased region" description="Low complexity" evidence="3">
    <location>
        <begin position="459"/>
        <end position="473"/>
    </location>
</feature>
<feature type="region of interest" description="Disordered" evidence="3">
    <location>
        <begin position="792"/>
        <end position="1002"/>
    </location>
</feature>
<feature type="compositionally biased region" description="Polar residues" evidence="3">
    <location>
        <begin position="557"/>
        <end position="569"/>
    </location>
</feature>
<feature type="compositionally biased region" description="Polar residues" evidence="3">
    <location>
        <begin position="436"/>
        <end position="458"/>
    </location>
</feature>
<evidence type="ECO:0000313" key="5">
    <source>
        <dbReference type="Proteomes" id="UP000620104"/>
    </source>
</evidence>